<keyword evidence="3" id="KW-1003">Cell membrane</keyword>
<feature type="domain" description="Major facilitator superfamily (MFS) profile" evidence="8">
    <location>
        <begin position="210"/>
        <end position="398"/>
    </location>
</feature>
<dbReference type="AlphaFoldDB" id="A0A5B7SZ92"/>
<keyword evidence="4 7" id="KW-0812">Transmembrane</keyword>
<evidence type="ECO:0000313" key="10">
    <source>
        <dbReference type="Proteomes" id="UP000310673"/>
    </source>
</evidence>
<evidence type="ECO:0000256" key="1">
    <source>
        <dbReference type="ARBA" id="ARBA00004651"/>
    </source>
</evidence>
<dbReference type="PANTHER" id="PTHR23517">
    <property type="entry name" value="RESISTANCE PROTEIN MDTM, PUTATIVE-RELATED-RELATED"/>
    <property type="match status" value="1"/>
</dbReference>
<evidence type="ECO:0000256" key="4">
    <source>
        <dbReference type="ARBA" id="ARBA00022692"/>
    </source>
</evidence>
<dbReference type="Proteomes" id="UP000310673">
    <property type="component" value="Chromosome"/>
</dbReference>
<keyword evidence="6 7" id="KW-0472">Membrane</keyword>
<dbReference type="PROSITE" id="PS50850">
    <property type="entry name" value="MFS"/>
    <property type="match status" value="1"/>
</dbReference>
<dbReference type="GO" id="GO:0022857">
    <property type="term" value="F:transmembrane transporter activity"/>
    <property type="evidence" value="ECO:0007669"/>
    <property type="project" value="InterPro"/>
</dbReference>
<evidence type="ECO:0000259" key="8">
    <source>
        <dbReference type="PROSITE" id="PS50850"/>
    </source>
</evidence>
<dbReference type="GO" id="GO:0005886">
    <property type="term" value="C:plasma membrane"/>
    <property type="evidence" value="ECO:0007669"/>
    <property type="project" value="UniProtKB-SubCell"/>
</dbReference>
<evidence type="ECO:0000256" key="2">
    <source>
        <dbReference type="ARBA" id="ARBA00022448"/>
    </source>
</evidence>
<dbReference type="KEGG" id="lft:FG051_08700"/>
<feature type="transmembrane region" description="Helical" evidence="7">
    <location>
        <begin position="372"/>
        <end position="391"/>
    </location>
</feature>
<feature type="transmembrane region" description="Helical" evidence="7">
    <location>
        <begin position="44"/>
        <end position="65"/>
    </location>
</feature>
<keyword evidence="5 7" id="KW-1133">Transmembrane helix</keyword>
<dbReference type="InterPro" id="IPR020846">
    <property type="entry name" value="MFS_dom"/>
</dbReference>
<name>A0A5B7SZ92_9LACO</name>
<gene>
    <name evidence="9" type="ORF">FG051_08700</name>
</gene>
<evidence type="ECO:0000313" key="9">
    <source>
        <dbReference type="EMBL" id="QCX25186.1"/>
    </source>
</evidence>
<evidence type="ECO:0000256" key="5">
    <source>
        <dbReference type="ARBA" id="ARBA00022989"/>
    </source>
</evidence>
<dbReference type="PANTHER" id="PTHR23517:SF10">
    <property type="entry name" value="MAJOR FACILITATOR SUPERFAMILY (MFS) PROFILE DOMAIN-CONTAINING PROTEIN"/>
    <property type="match status" value="1"/>
</dbReference>
<sequence length="398" mass="44345">MMQFLHVQFQLSAVLLFFLWYSVLASRRKSSFIVCVGTPMIPDFYVLVFFYLFFLKVANLIIKFANFIGNYIGGKMFDRLGGHKTALINASIALLALIGLIINHDWPAFPIFLSMLGFGIGGTYTVINSSVAFIEGIDRYKVFNNIYMGSKTGSLIGTTICSVIVGIQISLVFVADFICVLSFLVMAYFLYNNPAKISKKEPAKKISFKWKLTPGIGWIILFLGMTWIVNSQWGSNISTHLTDIGVPVGKYSFLWTINSLIVMAFLPVLNHFAGKRDWFKKIQVALGVALFIVALGSLVGSTQYLSYAAGMVFLTLGEMLVYPTVAALVSETTPKSESGLYQSIVSMSENFPKAIGPFLGGVLIEKSSYNTMFLLAMIMLVLSLFVLWRAYKKLVWDR</sequence>
<feature type="transmembrane region" description="Helical" evidence="7">
    <location>
        <begin position="212"/>
        <end position="233"/>
    </location>
</feature>
<dbReference type="SUPFAM" id="SSF103473">
    <property type="entry name" value="MFS general substrate transporter"/>
    <property type="match status" value="1"/>
</dbReference>
<keyword evidence="2" id="KW-0813">Transport</keyword>
<dbReference type="STRING" id="1423818.FC88_GL000696"/>
<protein>
    <submittedName>
        <fullName evidence="9">MFS transporter</fullName>
    </submittedName>
</protein>
<reference evidence="9 10" key="1">
    <citation type="submission" date="2019-05" db="EMBL/GenBank/DDBJ databases">
        <title>Genome Sequence of Lactobacillus futsaii Y97, a Potential Probiotic Strain Isolated from the Futsai of Taiwan.</title>
        <authorList>
            <person name="Du X."/>
        </authorList>
    </citation>
    <scope>NUCLEOTIDE SEQUENCE [LARGE SCALE GENOMIC DNA]</scope>
    <source>
        <strain evidence="9 10">Y97</strain>
    </source>
</reference>
<feature type="transmembrane region" description="Helical" evidence="7">
    <location>
        <begin position="86"/>
        <end position="102"/>
    </location>
</feature>
<feature type="transmembrane region" description="Helical" evidence="7">
    <location>
        <begin position="108"/>
        <end position="134"/>
    </location>
</feature>
<dbReference type="InterPro" id="IPR036259">
    <property type="entry name" value="MFS_trans_sf"/>
</dbReference>
<evidence type="ECO:0000256" key="7">
    <source>
        <dbReference type="SAM" id="Phobius"/>
    </source>
</evidence>
<dbReference type="InterPro" id="IPR050171">
    <property type="entry name" value="MFS_Transporters"/>
</dbReference>
<evidence type="ECO:0000256" key="3">
    <source>
        <dbReference type="ARBA" id="ARBA00022475"/>
    </source>
</evidence>
<feature type="transmembrane region" description="Helical" evidence="7">
    <location>
        <begin position="284"/>
        <end position="301"/>
    </location>
</feature>
<dbReference type="Pfam" id="PF07690">
    <property type="entry name" value="MFS_1"/>
    <property type="match status" value="1"/>
</dbReference>
<evidence type="ECO:0000256" key="6">
    <source>
        <dbReference type="ARBA" id="ARBA00023136"/>
    </source>
</evidence>
<feature type="transmembrane region" description="Helical" evidence="7">
    <location>
        <begin position="253"/>
        <end position="272"/>
    </location>
</feature>
<dbReference type="EMBL" id="CP040736">
    <property type="protein sequence ID" value="QCX25186.1"/>
    <property type="molecule type" value="Genomic_DNA"/>
</dbReference>
<dbReference type="Gene3D" id="1.20.1250.20">
    <property type="entry name" value="MFS general substrate transporter like domains"/>
    <property type="match status" value="1"/>
</dbReference>
<feature type="transmembrane region" description="Helical" evidence="7">
    <location>
        <begin position="146"/>
        <end position="165"/>
    </location>
</feature>
<organism evidence="9 10">
    <name type="scientific">Companilactobacillus futsaii</name>
    <dbReference type="NCBI Taxonomy" id="938155"/>
    <lineage>
        <taxon>Bacteria</taxon>
        <taxon>Bacillati</taxon>
        <taxon>Bacillota</taxon>
        <taxon>Bacilli</taxon>
        <taxon>Lactobacillales</taxon>
        <taxon>Lactobacillaceae</taxon>
        <taxon>Companilactobacillus</taxon>
    </lineage>
</organism>
<feature type="transmembrane region" description="Helical" evidence="7">
    <location>
        <begin position="171"/>
        <end position="191"/>
    </location>
</feature>
<proteinExistence type="predicted"/>
<comment type="subcellular location">
    <subcellularLocation>
        <location evidence="1">Cell membrane</location>
        <topology evidence="1">Multi-pass membrane protein</topology>
    </subcellularLocation>
</comment>
<dbReference type="InterPro" id="IPR011701">
    <property type="entry name" value="MFS"/>
</dbReference>
<accession>A0A5B7SZ92</accession>